<evidence type="ECO:0000313" key="1">
    <source>
        <dbReference type="EMBL" id="KAH7922282.1"/>
    </source>
</evidence>
<comment type="caution">
    <text evidence="1">The sequence shown here is derived from an EMBL/GenBank/DDBJ whole genome shotgun (WGS) entry which is preliminary data.</text>
</comment>
<gene>
    <name evidence="1" type="ORF">BV22DRAFT_1070799</name>
</gene>
<reference evidence="1" key="1">
    <citation type="journal article" date="2021" name="New Phytol.">
        <title>Evolutionary innovations through gain and loss of genes in the ectomycorrhizal Boletales.</title>
        <authorList>
            <person name="Wu G."/>
            <person name="Miyauchi S."/>
            <person name="Morin E."/>
            <person name="Kuo A."/>
            <person name="Drula E."/>
            <person name="Varga T."/>
            <person name="Kohler A."/>
            <person name="Feng B."/>
            <person name="Cao Y."/>
            <person name="Lipzen A."/>
            <person name="Daum C."/>
            <person name="Hundley H."/>
            <person name="Pangilinan J."/>
            <person name="Johnson J."/>
            <person name="Barry K."/>
            <person name="LaButti K."/>
            <person name="Ng V."/>
            <person name="Ahrendt S."/>
            <person name="Min B."/>
            <person name="Choi I.G."/>
            <person name="Park H."/>
            <person name="Plett J.M."/>
            <person name="Magnuson J."/>
            <person name="Spatafora J.W."/>
            <person name="Nagy L.G."/>
            <person name="Henrissat B."/>
            <person name="Grigoriev I.V."/>
            <person name="Yang Z.L."/>
            <person name="Xu J."/>
            <person name="Martin F.M."/>
        </authorList>
    </citation>
    <scope>NUCLEOTIDE SEQUENCE</scope>
    <source>
        <strain evidence="1">KUC20120723A-06</strain>
    </source>
</reference>
<dbReference type="Proteomes" id="UP000790709">
    <property type="component" value="Unassembled WGS sequence"/>
</dbReference>
<keyword evidence="2" id="KW-1185">Reference proteome</keyword>
<protein>
    <submittedName>
        <fullName evidence="1">Uncharacterized protein</fullName>
    </submittedName>
</protein>
<sequence length="479" mass="55089">MWIKIYSESDEDPFRDPSSKILARLNHRERANLLQDWQFENDTDDAELIRVQLEACAMMQLDSQFRTFAFSVIVFGRYARLIRWDRAGAVVTRRLDCRKQPALFAEFFWRFNHATPVHRGWDPSISPATEAEAERARAKLGIENDEPIFKYEVPDDCESFRHRLADTEDPFPATRYQYLGPRPPVRLHPLVGRATRSISVYDPRADRVVYMKDTWRVAEQCVMKEGDTYRLLHRHNVPHIIPLERANDIGGHGGTTVTQSLFDEGWVCESKQCQNLVTYTHYRIVLGIVGRDLTTFRSTYELVSGITDAVEAHKRAYEVAHILHGDISMGNILLTEDGQGLLIDWDLCIRVIDPENPTENDRPRGTWPFISAELLQGGPRTPNTRLDDLECFLYVAIVTAIHHCSSNMPAKVRQDFFKHYFGHVDHHDDDGYARGGSSKMLSISAKSFFPPDQWLGEKFKFSKSPCLLELLRDLSEGFS</sequence>
<proteinExistence type="predicted"/>
<evidence type="ECO:0000313" key="2">
    <source>
        <dbReference type="Proteomes" id="UP000790709"/>
    </source>
</evidence>
<organism evidence="1 2">
    <name type="scientific">Leucogyrophana mollusca</name>
    <dbReference type="NCBI Taxonomy" id="85980"/>
    <lineage>
        <taxon>Eukaryota</taxon>
        <taxon>Fungi</taxon>
        <taxon>Dikarya</taxon>
        <taxon>Basidiomycota</taxon>
        <taxon>Agaricomycotina</taxon>
        <taxon>Agaricomycetes</taxon>
        <taxon>Agaricomycetidae</taxon>
        <taxon>Boletales</taxon>
        <taxon>Boletales incertae sedis</taxon>
        <taxon>Leucogyrophana</taxon>
    </lineage>
</organism>
<accession>A0ACB8B9D4</accession>
<name>A0ACB8B9D4_9AGAM</name>
<dbReference type="EMBL" id="MU266491">
    <property type="protein sequence ID" value="KAH7922282.1"/>
    <property type="molecule type" value="Genomic_DNA"/>
</dbReference>